<reference evidence="2" key="2">
    <citation type="journal article" date="2012" name="Nat. Commun.">
        <title>Draft genome sequence and genetic transformation of the oleaginous alga Nannochloropis gaditana.</title>
        <authorList>
            <person name="Radakovits R."/>
            <person name="Jinkerson R.E."/>
            <person name="Fuerstenberg S.I."/>
            <person name="Tae H."/>
            <person name="Settlage R.E."/>
            <person name="Boore J.L."/>
            <person name="Posewitz M.C."/>
        </authorList>
    </citation>
    <scope>NUCLEOTIDE SEQUENCE</scope>
    <source>
        <strain evidence="2">CCMP526</strain>
    </source>
</reference>
<accession>I2CQM4</accession>
<dbReference type="AlphaFoldDB" id="I2CQM4"/>
<dbReference type="Pfam" id="PF05018">
    <property type="entry name" value="CFA20_dom"/>
    <property type="match status" value="1"/>
</dbReference>
<sequence length="90" mass="10552">MPLRLDEGWNHVYLNLADVVKRAYGTVYVETLRVQVHANCRLRRIFFAERQCADDELPPEFRLFQPVKKQATAASISSYQQPQNELEESR</sequence>
<dbReference type="PANTHER" id="PTHR12458">
    <property type="entry name" value="ORF PROTEIN"/>
    <property type="match status" value="1"/>
</dbReference>
<organism evidence="2">
    <name type="scientific">Nannochloropsis gaditana (strain CCMP526)</name>
    <name type="common">Green microalga</name>
    <name type="synonym">Microchloropsis gaditana</name>
    <dbReference type="NCBI Taxonomy" id="1093141"/>
    <lineage>
        <taxon>Eukaryota</taxon>
        <taxon>Sar</taxon>
        <taxon>Stramenopiles</taxon>
        <taxon>Ochrophyta</taxon>
        <taxon>Eustigmatophyceae</taxon>
        <taxon>Eustigmatales</taxon>
        <taxon>Monodopsidaceae</taxon>
        <taxon>Nannochloropsis</taxon>
    </lineage>
</organism>
<evidence type="ECO:0000259" key="1">
    <source>
        <dbReference type="Pfam" id="PF05018"/>
    </source>
</evidence>
<name>I2CQM4_NANGC</name>
<reference evidence="2" key="1">
    <citation type="journal article" date="2012" name="Bioengineered">
        <title>Additional insights into the genome of the oleaginous model alga Nannochloropsis gaditana.</title>
        <authorList>
            <person name="Jinkerson R.E."/>
            <person name="Radakovits R."/>
            <person name="Posewitz M.C."/>
        </authorList>
    </citation>
    <scope>NUCLEOTIDE SEQUENCE</scope>
    <source>
        <strain evidence="2">CCMP526</strain>
    </source>
</reference>
<proteinExistence type="evidence at transcript level"/>
<dbReference type="EMBL" id="JU980144">
    <property type="protein sequence ID" value="AFJ69207.1"/>
    <property type="molecule type" value="mRNA"/>
</dbReference>
<dbReference type="InterPro" id="IPR007714">
    <property type="entry name" value="CFA20_dom"/>
</dbReference>
<gene>
    <name evidence="2" type="ORF">NGATSA_3000700</name>
</gene>
<dbReference type="InterPro" id="IPR040441">
    <property type="entry name" value="CFA20/CFAP20DC"/>
</dbReference>
<protein>
    <recommendedName>
        <fullName evidence="1">CFA20 domain-containing protein</fullName>
    </recommendedName>
</protein>
<evidence type="ECO:0000313" key="2">
    <source>
        <dbReference type="EMBL" id="AFJ69207.1"/>
    </source>
</evidence>
<feature type="domain" description="CFA20" evidence="1">
    <location>
        <begin position="1"/>
        <end position="64"/>
    </location>
</feature>